<evidence type="ECO:0000313" key="3">
    <source>
        <dbReference type="EMBL" id="KAF9892300.1"/>
    </source>
</evidence>
<dbReference type="AlphaFoldDB" id="A0AAD4GX38"/>
<evidence type="ECO:0000256" key="1">
    <source>
        <dbReference type="ARBA" id="ARBA00006484"/>
    </source>
</evidence>
<dbReference type="Proteomes" id="UP001194746">
    <property type="component" value="Unassembled WGS sequence"/>
</dbReference>
<comment type="similarity">
    <text evidence="1">Belongs to the short-chain dehydrogenases/reductases (SDR) family.</text>
</comment>
<keyword evidence="4" id="KW-1185">Reference proteome</keyword>
<sequence length="302" mass="32053">MDLLNNFDPDMPVKADAFTANTYRDVYPAIDPTRPELSQAGKVVVITGGSRGLGRSGFAASFARANAAAIVLLARSASNLAETETFIRDINPATQLLSIPTDVADEASVGSAFEQIVARFGTPHVLVNSAGIVGPLKRIDEADLASWWEPQEINIRGTFLVTSAFLKATGPTPSAPTTIINLTSGAGHSIPPGMSAYSIGKLAVSKFTAFLGEENPDITSVSLNPGIVPTDMGNSVPFMAPFLKDTAELGGGTAVWVASGDKKFLSGRFVSANWDVEELEKRKEEICRDDLLTICYRGKFGI</sequence>
<dbReference type="InterPro" id="IPR002347">
    <property type="entry name" value="SDR_fam"/>
</dbReference>
<dbReference type="CDD" id="cd05233">
    <property type="entry name" value="SDR_c"/>
    <property type="match status" value="1"/>
</dbReference>
<comment type="caution">
    <text evidence="3">The sequence shown here is derived from an EMBL/GenBank/DDBJ whole genome shotgun (WGS) entry which is preliminary data.</text>
</comment>
<organism evidence="3 4">
    <name type="scientific">Aspergillus nanangensis</name>
    <dbReference type="NCBI Taxonomy" id="2582783"/>
    <lineage>
        <taxon>Eukaryota</taxon>
        <taxon>Fungi</taxon>
        <taxon>Dikarya</taxon>
        <taxon>Ascomycota</taxon>
        <taxon>Pezizomycotina</taxon>
        <taxon>Eurotiomycetes</taxon>
        <taxon>Eurotiomycetidae</taxon>
        <taxon>Eurotiales</taxon>
        <taxon>Aspergillaceae</taxon>
        <taxon>Aspergillus</taxon>
        <taxon>Aspergillus subgen. Circumdati</taxon>
    </lineage>
</organism>
<accession>A0AAD4GX38</accession>
<keyword evidence="2" id="KW-0560">Oxidoreductase</keyword>
<dbReference type="PRINTS" id="PR00081">
    <property type="entry name" value="GDHRDH"/>
</dbReference>
<dbReference type="EMBL" id="VCAU01000013">
    <property type="protein sequence ID" value="KAF9892300.1"/>
    <property type="molecule type" value="Genomic_DNA"/>
</dbReference>
<dbReference type="PANTHER" id="PTHR42901">
    <property type="entry name" value="ALCOHOL DEHYDROGENASE"/>
    <property type="match status" value="1"/>
</dbReference>
<dbReference type="Pfam" id="PF00106">
    <property type="entry name" value="adh_short"/>
    <property type="match status" value="1"/>
</dbReference>
<reference evidence="3" key="2">
    <citation type="submission" date="2020-02" db="EMBL/GenBank/DDBJ databases">
        <authorList>
            <person name="Gilchrist C.L.M."/>
            <person name="Chooi Y.-H."/>
        </authorList>
    </citation>
    <scope>NUCLEOTIDE SEQUENCE</scope>
    <source>
        <strain evidence="3">MST-FP2251</strain>
    </source>
</reference>
<dbReference type="InterPro" id="IPR036291">
    <property type="entry name" value="NAD(P)-bd_dom_sf"/>
</dbReference>
<proteinExistence type="inferred from homology"/>
<evidence type="ECO:0000313" key="4">
    <source>
        <dbReference type="Proteomes" id="UP001194746"/>
    </source>
</evidence>
<evidence type="ECO:0008006" key="5">
    <source>
        <dbReference type="Google" id="ProtNLM"/>
    </source>
</evidence>
<dbReference type="PANTHER" id="PTHR42901:SF1">
    <property type="entry name" value="ALCOHOL DEHYDROGENASE"/>
    <property type="match status" value="1"/>
</dbReference>
<name>A0AAD4GX38_ASPNN</name>
<gene>
    <name evidence="3" type="ORF">FE257_002077</name>
</gene>
<dbReference type="GO" id="GO:0016491">
    <property type="term" value="F:oxidoreductase activity"/>
    <property type="evidence" value="ECO:0007669"/>
    <property type="project" value="UniProtKB-KW"/>
</dbReference>
<evidence type="ECO:0000256" key="2">
    <source>
        <dbReference type="ARBA" id="ARBA00023002"/>
    </source>
</evidence>
<protein>
    <recommendedName>
        <fullName evidence="5">NAD(P)-binding protein</fullName>
    </recommendedName>
</protein>
<reference evidence="3" key="1">
    <citation type="journal article" date="2019" name="Beilstein J. Org. Chem.">
        <title>Nanangenines: drimane sesquiterpenoids as the dominant metabolite cohort of a novel Australian fungus, Aspergillus nanangensis.</title>
        <authorList>
            <person name="Lacey H.J."/>
            <person name="Gilchrist C.L.M."/>
            <person name="Crombie A."/>
            <person name="Kalaitzis J.A."/>
            <person name="Vuong D."/>
            <person name="Rutledge P.J."/>
            <person name="Turner P."/>
            <person name="Pitt J.I."/>
            <person name="Lacey E."/>
            <person name="Chooi Y.H."/>
            <person name="Piggott A.M."/>
        </authorList>
    </citation>
    <scope>NUCLEOTIDE SEQUENCE</scope>
    <source>
        <strain evidence="3">MST-FP2251</strain>
    </source>
</reference>
<dbReference type="Gene3D" id="3.40.50.720">
    <property type="entry name" value="NAD(P)-binding Rossmann-like Domain"/>
    <property type="match status" value="1"/>
</dbReference>
<dbReference type="SUPFAM" id="SSF51735">
    <property type="entry name" value="NAD(P)-binding Rossmann-fold domains"/>
    <property type="match status" value="1"/>
</dbReference>